<comment type="caution">
    <text evidence="1">The sequence shown here is derived from an EMBL/GenBank/DDBJ whole genome shotgun (WGS) entry which is preliminary data.</text>
</comment>
<organism evidence="1 2">
    <name type="scientific">Goodfellowiella coeruleoviolacea</name>
    <dbReference type="NCBI Taxonomy" id="334858"/>
    <lineage>
        <taxon>Bacteria</taxon>
        <taxon>Bacillati</taxon>
        <taxon>Actinomycetota</taxon>
        <taxon>Actinomycetes</taxon>
        <taxon>Pseudonocardiales</taxon>
        <taxon>Pseudonocardiaceae</taxon>
        <taxon>Goodfellowiella</taxon>
    </lineage>
</organism>
<evidence type="ECO:0000313" key="1">
    <source>
        <dbReference type="EMBL" id="MCP2169166.1"/>
    </source>
</evidence>
<accession>A0AAE3GJ52</accession>
<protein>
    <submittedName>
        <fullName evidence="1">Uncharacterized protein</fullName>
    </submittedName>
</protein>
<dbReference type="AlphaFoldDB" id="A0AAE3GJ52"/>
<gene>
    <name evidence="1" type="ORF">LX83_006050</name>
</gene>
<proteinExistence type="predicted"/>
<dbReference type="EMBL" id="JAMTCK010000017">
    <property type="protein sequence ID" value="MCP2169166.1"/>
    <property type="molecule type" value="Genomic_DNA"/>
</dbReference>
<name>A0AAE3GJ52_9PSEU</name>
<reference evidence="1" key="1">
    <citation type="submission" date="2022-06" db="EMBL/GenBank/DDBJ databases">
        <title>Genomic Encyclopedia of Archaeal and Bacterial Type Strains, Phase II (KMG-II): from individual species to whole genera.</title>
        <authorList>
            <person name="Goeker M."/>
        </authorList>
    </citation>
    <scope>NUCLEOTIDE SEQUENCE</scope>
    <source>
        <strain evidence="1">DSM 43935</strain>
    </source>
</reference>
<keyword evidence="2" id="KW-1185">Reference proteome</keyword>
<sequence>MSSAIRAQVRTFLEPGDTIRYMFPAQLVQSVTPYVVIVVSDSAVTVLSTGLLGRSKPKSVLARYPRSTSIGPVDPTPIPTFTLSGIRYEVDDEYVPVINAADAENSADFLPPDPLPDL</sequence>
<dbReference type="Proteomes" id="UP001206128">
    <property type="component" value="Unassembled WGS sequence"/>
</dbReference>
<evidence type="ECO:0000313" key="2">
    <source>
        <dbReference type="Proteomes" id="UP001206128"/>
    </source>
</evidence>